<protein>
    <recommendedName>
        <fullName evidence="1">ASCH domain-containing protein</fullName>
    </recommendedName>
</protein>
<dbReference type="EMBL" id="CP024964">
    <property type="protein sequence ID" value="ATZ18175.1"/>
    <property type="molecule type" value="Genomic_DNA"/>
</dbReference>
<dbReference type="KEGG" id="eml:EMELA_v1c06680"/>
<dbReference type="InterPro" id="IPR015947">
    <property type="entry name" value="PUA-like_sf"/>
</dbReference>
<name>A0A2K8NWE9_9MOLU</name>
<dbReference type="SUPFAM" id="SSF88697">
    <property type="entry name" value="PUA domain-like"/>
    <property type="match status" value="1"/>
</dbReference>
<organism evidence="2 3">
    <name type="scientific">Mesoplasma melaleucae</name>
    <dbReference type="NCBI Taxonomy" id="81459"/>
    <lineage>
        <taxon>Bacteria</taxon>
        <taxon>Bacillati</taxon>
        <taxon>Mycoplasmatota</taxon>
        <taxon>Mollicutes</taxon>
        <taxon>Entomoplasmatales</taxon>
        <taxon>Entomoplasmataceae</taxon>
        <taxon>Mesoplasma</taxon>
    </lineage>
</organism>
<sequence>MNILISMKKEYFDLIKEGKKKYEYRFKFPQVNE</sequence>
<dbReference type="Proteomes" id="UP000231896">
    <property type="component" value="Chromosome"/>
</dbReference>
<dbReference type="InterPro" id="IPR007374">
    <property type="entry name" value="ASCH_domain"/>
</dbReference>
<dbReference type="AlphaFoldDB" id="A0A2K8NWE9"/>
<accession>A0A2K8NWE9</accession>
<reference evidence="2 3" key="1">
    <citation type="submission" date="2017-11" db="EMBL/GenBank/DDBJ databases">
        <title>Genome sequence of Entomoplasma melaleucae M1 (ATCC 49191).</title>
        <authorList>
            <person name="Lo W.-S."/>
            <person name="Gasparich G.E."/>
            <person name="Kuo C.-H."/>
        </authorList>
    </citation>
    <scope>NUCLEOTIDE SEQUENCE [LARGE SCALE GENOMIC DNA]</scope>
    <source>
        <strain evidence="2 3">M1</strain>
    </source>
</reference>
<proteinExistence type="predicted"/>
<evidence type="ECO:0000259" key="1">
    <source>
        <dbReference type="Pfam" id="PF04266"/>
    </source>
</evidence>
<dbReference type="RefSeq" id="WP_169733548.1">
    <property type="nucleotide sequence ID" value="NZ_CP024964.1"/>
</dbReference>
<dbReference type="Pfam" id="PF04266">
    <property type="entry name" value="ASCH"/>
    <property type="match status" value="1"/>
</dbReference>
<evidence type="ECO:0000313" key="3">
    <source>
        <dbReference type="Proteomes" id="UP000231896"/>
    </source>
</evidence>
<evidence type="ECO:0000313" key="2">
    <source>
        <dbReference type="EMBL" id="ATZ18175.1"/>
    </source>
</evidence>
<keyword evidence="3" id="KW-1185">Reference proteome</keyword>
<gene>
    <name evidence="2" type="ORF">EMELA_v1c06680</name>
</gene>
<feature type="domain" description="ASCH" evidence="1">
    <location>
        <begin position="5"/>
        <end position="30"/>
    </location>
</feature>